<feature type="region of interest" description="Disordered" evidence="4">
    <location>
        <begin position="23"/>
        <end position="42"/>
    </location>
</feature>
<comment type="caution">
    <text evidence="7">The sequence shown here is derived from an EMBL/GenBank/DDBJ whole genome shotgun (WGS) entry which is preliminary data.</text>
</comment>
<evidence type="ECO:0000256" key="2">
    <source>
        <dbReference type="ARBA" id="ARBA00022448"/>
    </source>
</evidence>
<dbReference type="PIRSF" id="PIRSF002741">
    <property type="entry name" value="MppA"/>
    <property type="match status" value="1"/>
</dbReference>
<proteinExistence type="inferred from homology"/>
<dbReference type="RefSeq" id="WP_317121296.1">
    <property type="nucleotide sequence ID" value="NZ_JAWJBA010000001.1"/>
</dbReference>
<dbReference type="SUPFAM" id="SSF53850">
    <property type="entry name" value="Periplasmic binding protein-like II"/>
    <property type="match status" value="1"/>
</dbReference>
<dbReference type="InterPro" id="IPR000914">
    <property type="entry name" value="SBP_5_dom"/>
</dbReference>
<gene>
    <name evidence="7" type="ORF">RYX56_02845</name>
</gene>
<keyword evidence="2" id="KW-0813">Transport</keyword>
<feature type="chain" id="PRO_5046944245" evidence="5">
    <location>
        <begin position="19"/>
        <end position="525"/>
    </location>
</feature>
<keyword evidence="3 5" id="KW-0732">Signal</keyword>
<evidence type="ECO:0000313" key="7">
    <source>
        <dbReference type="EMBL" id="MDV2683305.1"/>
    </source>
</evidence>
<sequence length="525" mass="58230">MSKYSVWLIFVMVSALFAACSSNDSVEDNGSQGTERSGGDLTIDVQADPQTLDPHLGNDHQTLNVGRTIYDTLVYTDQELNIHMGLAESFEPIDDTTWEIKLRGDVVFHDGSQLNGEVIKVNVERILDADIASPVSFLYDMITDIEVVDEYTVQIETEYPFAPLPAHFAHPGGHIISSEAIAADYEAMEGGEEPGSVINAQPVGSGYFKFEDRVHGQSVKVVKNDEYWGEKAKVDSITFKVVPEDLTRVAELETNSAQIIGHLNPSDVTRVEETDGVKVSRQDSVSLAYLGFNNTKEPFTDQRVRQAISMAIDKEQIIDGIMDGAALPAKGPLAPPVFGYSEEVDGISYDVEESKELLVEAGFAEGFETTIWTDDARIRIDVAEYLQNQLAEIGIKAEIRSMEYGAFLDSITNAEHDLMIGAWGTVTADADYGLYPMFHSSNFGMTGNRTFYSNDEVDELLILGRQETDEQARLEIYKKAQEIIIDEAPLVPLYHTEHLAGLREDVEGFWIHPSSLYFLRDVSVP</sequence>
<keyword evidence="8" id="KW-1185">Reference proteome</keyword>
<evidence type="ECO:0000256" key="4">
    <source>
        <dbReference type="SAM" id="MobiDB-lite"/>
    </source>
</evidence>
<feature type="compositionally biased region" description="Polar residues" evidence="4">
    <location>
        <begin position="23"/>
        <end position="35"/>
    </location>
</feature>
<dbReference type="InterPro" id="IPR030678">
    <property type="entry name" value="Peptide/Ni-bd"/>
</dbReference>
<feature type="signal peptide" evidence="5">
    <location>
        <begin position="1"/>
        <end position="18"/>
    </location>
</feature>
<dbReference type="PROSITE" id="PS51257">
    <property type="entry name" value="PROKAR_LIPOPROTEIN"/>
    <property type="match status" value="1"/>
</dbReference>
<accession>A0ABU3X5Z0</accession>
<dbReference type="Gene3D" id="3.40.190.10">
    <property type="entry name" value="Periplasmic binding protein-like II"/>
    <property type="match status" value="1"/>
</dbReference>
<dbReference type="CDD" id="cd08499">
    <property type="entry name" value="PBP2_Ylib_like"/>
    <property type="match status" value="1"/>
</dbReference>
<dbReference type="PANTHER" id="PTHR30290:SF9">
    <property type="entry name" value="OLIGOPEPTIDE-BINDING PROTEIN APPA"/>
    <property type="match status" value="1"/>
</dbReference>
<evidence type="ECO:0000256" key="5">
    <source>
        <dbReference type="SAM" id="SignalP"/>
    </source>
</evidence>
<comment type="similarity">
    <text evidence="1">Belongs to the bacterial solute-binding protein 5 family.</text>
</comment>
<dbReference type="Gene3D" id="3.90.76.10">
    <property type="entry name" value="Dipeptide-binding Protein, Domain 1"/>
    <property type="match status" value="1"/>
</dbReference>
<dbReference type="Proteomes" id="UP001287282">
    <property type="component" value="Unassembled WGS sequence"/>
</dbReference>
<dbReference type="InterPro" id="IPR039424">
    <property type="entry name" value="SBP_5"/>
</dbReference>
<evidence type="ECO:0000259" key="6">
    <source>
        <dbReference type="Pfam" id="PF00496"/>
    </source>
</evidence>
<dbReference type="Pfam" id="PF00496">
    <property type="entry name" value="SBP_bac_5"/>
    <property type="match status" value="1"/>
</dbReference>
<evidence type="ECO:0000256" key="1">
    <source>
        <dbReference type="ARBA" id="ARBA00005695"/>
    </source>
</evidence>
<name>A0ABU3X5Z0_9BACI</name>
<reference evidence="7 8" key="1">
    <citation type="submission" date="2023-10" db="EMBL/GenBank/DDBJ databases">
        <title>Screening of Alkalihalobacillus lindianensis BZ-TG-R113 and Its Alleviation of Salt Stress on Rapeseed Growth.</title>
        <authorList>
            <person name="Zhao B."/>
            <person name="Guo T."/>
        </authorList>
    </citation>
    <scope>NUCLEOTIDE SEQUENCE [LARGE SCALE GENOMIC DNA]</scope>
    <source>
        <strain evidence="7 8">BZ-TG-R113</strain>
    </source>
</reference>
<organism evidence="7 8">
    <name type="scientific">Alkalihalophilus lindianensis</name>
    <dbReference type="NCBI Taxonomy" id="1630542"/>
    <lineage>
        <taxon>Bacteria</taxon>
        <taxon>Bacillati</taxon>
        <taxon>Bacillota</taxon>
        <taxon>Bacilli</taxon>
        <taxon>Bacillales</taxon>
        <taxon>Bacillaceae</taxon>
        <taxon>Alkalihalophilus</taxon>
    </lineage>
</organism>
<dbReference type="Gene3D" id="3.10.105.10">
    <property type="entry name" value="Dipeptide-binding Protein, Domain 3"/>
    <property type="match status" value="1"/>
</dbReference>
<protein>
    <submittedName>
        <fullName evidence="7">Glutathione ABC transporter substrate-binding protein</fullName>
    </submittedName>
</protein>
<dbReference type="EMBL" id="JAWJBA010000001">
    <property type="protein sequence ID" value="MDV2683305.1"/>
    <property type="molecule type" value="Genomic_DNA"/>
</dbReference>
<evidence type="ECO:0000256" key="3">
    <source>
        <dbReference type="ARBA" id="ARBA00022729"/>
    </source>
</evidence>
<evidence type="ECO:0000313" key="8">
    <source>
        <dbReference type="Proteomes" id="UP001287282"/>
    </source>
</evidence>
<feature type="domain" description="Solute-binding protein family 5" evidence="6">
    <location>
        <begin position="82"/>
        <end position="443"/>
    </location>
</feature>
<dbReference type="PANTHER" id="PTHR30290">
    <property type="entry name" value="PERIPLASMIC BINDING COMPONENT OF ABC TRANSPORTER"/>
    <property type="match status" value="1"/>
</dbReference>